<dbReference type="Proteomes" id="UP000054928">
    <property type="component" value="Unassembled WGS sequence"/>
</dbReference>
<dbReference type="PANTHER" id="PTHR31157:SF1">
    <property type="entry name" value="SCP DOMAIN-CONTAINING PROTEIN"/>
    <property type="match status" value="1"/>
</dbReference>
<proteinExistence type="predicted"/>
<sequence>MPCISGSVLFAAFVVTGSVTSIAYGFQPGSGGRVMWEDNCDFTGNDYRWMRAIPNVCGDVCADDIRCTHWAWNNYAGGTCWFKTGTPSAKITKWSTNCGYVVFRAAQSQSQVQVHGQTSNNGLLAAEGTDMLLRINNFRSQNGLPGLSIDNRLVSAATLHSQDQARNCRMSHTGSNGSGIGDRAMLQNYNFNFVAENVASGQKTVDEVMTAWMNSPSHRANLLSKDVRHVGFAKAVNNNCNLVTYWTQDFGRLA</sequence>
<organism evidence="3 4">
    <name type="scientific">Plasmopara halstedii</name>
    <name type="common">Downy mildew of sunflower</name>
    <dbReference type="NCBI Taxonomy" id="4781"/>
    <lineage>
        <taxon>Eukaryota</taxon>
        <taxon>Sar</taxon>
        <taxon>Stramenopiles</taxon>
        <taxon>Oomycota</taxon>
        <taxon>Peronosporomycetes</taxon>
        <taxon>Peronosporales</taxon>
        <taxon>Peronosporaceae</taxon>
        <taxon>Plasmopara</taxon>
    </lineage>
</organism>
<feature type="chain" id="PRO_5006058495" evidence="1">
    <location>
        <begin position="26"/>
        <end position="254"/>
    </location>
</feature>
<dbReference type="Gene3D" id="3.40.33.10">
    <property type="entry name" value="CAP"/>
    <property type="match status" value="1"/>
</dbReference>
<dbReference type="SUPFAM" id="SSF55797">
    <property type="entry name" value="PR-1-like"/>
    <property type="match status" value="1"/>
</dbReference>
<keyword evidence="1" id="KW-0732">Signal</keyword>
<dbReference type="Gene3D" id="3.50.4.10">
    <property type="entry name" value="Hepatocyte Growth Factor"/>
    <property type="match status" value="1"/>
</dbReference>
<dbReference type="PANTHER" id="PTHR31157">
    <property type="entry name" value="SCP DOMAIN-CONTAINING PROTEIN"/>
    <property type="match status" value="1"/>
</dbReference>
<evidence type="ECO:0000256" key="1">
    <source>
        <dbReference type="SAM" id="SignalP"/>
    </source>
</evidence>
<evidence type="ECO:0000313" key="4">
    <source>
        <dbReference type="Proteomes" id="UP000054928"/>
    </source>
</evidence>
<feature type="domain" description="SCP" evidence="2">
    <location>
        <begin position="134"/>
        <end position="250"/>
    </location>
</feature>
<name>A0A0P1AAC9_PLAHL</name>
<reference evidence="4" key="1">
    <citation type="submission" date="2014-09" db="EMBL/GenBank/DDBJ databases">
        <authorList>
            <person name="Sharma Rahul"/>
            <person name="Thines Marco"/>
        </authorList>
    </citation>
    <scope>NUCLEOTIDE SEQUENCE [LARGE SCALE GENOMIC DNA]</scope>
</reference>
<protein>
    <submittedName>
        <fullName evidence="3">CAP domain</fullName>
    </submittedName>
</protein>
<dbReference type="OMA" id="MTHAGSN"/>
<feature type="signal peptide" evidence="1">
    <location>
        <begin position="1"/>
        <end position="25"/>
    </location>
</feature>
<dbReference type="Pfam" id="PF00188">
    <property type="entry name" value="CAP"/>
    <property type="match status" value="1"/>
</dbReference>
<dbReference type="CDD" id="cd05379">
    <property type="entry name" value="CAP_bacterial"/>
    <property type="match status" value="1"/>
</dbReference>
<keyword evidence="4" id="KW-1185">Reference proteome</keyword>
<dbReference type="InterPro" id="IPR035940">
    <property type="entry name" value="CAP_sf"/>
</dbReference>
<dbReference type="GeneID" id="36400826"/>
<evidence type="ECO:0000259" key="2">
    <source>
        <dbReference type="Pfam" id="PF00188"/>
    </source>
</evidence>
<dbReference type="InterPro" id="IPR014044">
    <property type="entry name" value="CAP_dom"/>
</dbReference>
<dbReference type="OrthoDB" id="568194at2759"/>
<evidence type="ECO:0000313" key="3">
    <source>
        <dbReference type="EMBL" id="CEG37713.1"/>
    </source>
</evidence>
<dbReference type="AlphaFoldDB" id="A0A0P1AAC9"/>
<dbReference type="EMBL" id="CCYD01000290">
    <property type="protein sequence ID" value="CEG37713.1"/>
    <property type="molecule type" value="Genomic_DNA"/>
</dbReference>
<dbReference type="STRING" id="4781.A0A0P1AAC9"/>
<accession>A0A0P1AAC9</accession>
<dbReference type="RefSeq" id="XP_024574082.1">
    <property type="nucleotide sequence ID" value="XM_024723068.1"/>
</dbReference>